<dbReference type="EMBL" id="VWRR01000012">
    <property type="protein sequence ID" value="KAF6001930.1"/>
    <property type="molecule type" value="Genomic_DNA"/>
</dbReference>
<keyword evidence="1" id="KW-0812">Transmembrane</keyword>
<dbReference type="InterPro" id="IPR009038">
    <property type="entry name" value="GOLD_dom"/>
</dbReference>
<keyword evidence="1" id="KW-0472">Membrane</keyword>
<keyword evidence="4" id="KW-1185">Reference proteome</keyword>
<dbReference type="SMART" id="SM01190">
    <property type="entry name" value="EMP24_GP25L"/>
    <property type="match status" value="1"/>
</dbReference>
<dbReference type="Proteomes" id="UP000530660">
    <property type="component" value="Unassembled WGS sequence"/>
</dbReference>
<dbReference type="Pfam" id="PF01105">
    <property type="entry name" value="EMP24_GP25L"/>
    <property type="match status" value="1"/>
</dbReference>
<name>A0A7J7IGP9_9RHOD</name>
<comment type="caution">
    <text evidence="3">The sequence shown here is derived from an EMBL/GenBank/DDBJ whole genome shotgun (WGS) entry which is preliminary data.</text>
</comment>
<gene>
    <name evidence="3" type="ORF">F1559_001663</name>
</gene>
<dbReference type="AlphaFoldDB" id="A0A7J7IGP9"/>
<evidence type="ECO:0000259" key="2">
    <source>
        <dbReference type="SMART" id="SM01190"/>
    </source>
</evidence>
<dbReference type="OrthoDB" id="10330353at2759"/>
<evidence type="ECO:0000313" key="4">
    <source>
        <dbReference type="Proteomes" id="UP000530660"/>
    </source>
</evidence>
<feature type="transmembrane region" description="Helical" evidence="1">
    <location>
        <begin position="212"/>
        <end position="233"/>
    </location>
</feature>
<evidence type="ECO:0000313" key="3">
    <source>
        <dbReference type="EMBL" id="KAF6001930.1"/>
    </source>
</evidence>
<reference evidence="3 4" key="1">
    <citation type="journal article" date="2020" name="J. Phycol.">
        <title>Comparative genome analysis reveals Cyanidiococcus gen. nov., a new extremophilic red algal genus sister to Cyanidioschyzon (Cyanidioschyzonaceae, Rhodophyta).</title>
        <authorList>
            <person name="Liu S.-L."/>
            <person name="Chiang Y.-R."/>
            <person name="Yoon H.S."/>
            <person name="Fu H.-Y."/>
        </authorList>
    </citation>
    <scope>NUCLEOTIDE SEQUENCE [LARGE SCALE GENOMIC DNA]</scope>
    <source>
        <strain evidence="3 4">THAL066</strain>
    </source>
</reference>
<sequence length="283" mass="31545">MPRNTQYAWLFTCVCLVFLIVVTALGTRLVIVPVEGLTFDYVPVPRVGLRDARDHNRNPNCFFTTGAKGDLISGHYLVVDPPTGAAVEMIISKLPRDAIDDESRSQPVIAHPAHAGESFSFEVSEDGFPVYRICFAGAYGPPRRILFEWQGGIVDEVVSGRHADKKEPIKIGHVQDLEGAIDHLQDRVAQVGGAAYYFNHRLALMLDALRGAASTVTWMALLKTLAFIGIGWWKVNRVKRMLDPNAQLQSGWNQWAMKNVLGLQKQRKPAFEQRISPSGWPRV</sequence>
<organism evidence="3 4">
    <name type="scientific">Cyanidiococcus yangmingshanensis</name>
    <dbReference type="NCBI Taxonomy" id="2690220"/>
    <lineage>
        <taxon>Eukaryota</taxon>
        <taxon>Rhodophyta</taxon>
        <taxon>Bangiophyceae</taxon>
        <taxon>Cyanidiales</taxon>
        <taxon>Cyanidiaceae</taxon>
        <taxon>Cyanidiococcus</taxon>
    </lineage>
</organism>
<keyword evidence="1" id="KW-1133">Transmembrane helix</keyword>
<protein>
    <recommendedName>
        <fullName evidence="2">GOLD domain-containing protein</fullName>
    </recommendedName>
</protein>
<evidence type="ECO:0000256" key="1">
    <source>
        <dbReference type="SAM" id="Phobius"/>
    </source>
</evidence>
<accession>A0A7J7IGP9</accession>
<feature type="transmembrane region" description="Helical" evidence="1">
    <location>
        <begin position="7"/>
        <end position="31"/>
    </location>
</feature>
<proteinExistence type="predicted"/>
<feature type="domain" description="GOLD" evidence="2">
    <location>
        <begin position="36"/>
        <end position="243"/>
    </location>
</feature>